<dbReference type="PROSITE" id="PS00108">
    <property type="entry name" value="PROTEIN_KINASE_ST"/>
    <property type="match status" value="1"/>
</dbReference>
<dbReference type="Pfam" id="PF11883">
    <property type="entry name" value="DUF3403"/>
    <property type="match status" value="1"/>
</dbReference>
<comment type="catalytic activity">
    <reaction evidence="15">
        <text>L-seryl-[protein] + ATP = O-phospho-L-seryl-[protein] + ADP + H(+)</text>
        <dbReference type="Rhea" id="RHEA:17989"/>
        <dbReference type="Rhea" id="RHEA-COMP:9863"/>
        <dbReference type="Rhea" id="RHEA-COMP:11604"/>
        <dbReference type="ChEBI" id="CHEBI:15378"/>
        <dbReference type="ChEBI" id="CHEBI:29999"/>
        <dbReference type="ChEBI" id="CHEBI:30616"/>
        <dbReference type="ChEBI" id="CHEBI:83421"/>
        <dbReference type="ChEBI" id="CHEBI:456216"/>
        <dbReference type="EC" id="2.7.11.1"/>
    </reaction>
</comment>
<feature type="domain" description="Protein kinase" evidence="19">
    <location>
        <begin position="924"/>
        <end position="1198"/>
    </location>
</feature>
<feature type="signal peptide" evidence="18">
    <location>
        <begin position="1"/>
        <end position="24"/>
    </location>
</feature>
<dbReference type="CDD" id="cd14066">
    <property type="entry name" value="STKc_IRAK"/>
    <property type="match status" value="1"/>
</dbReference>
<dbReference type="Gramene" id="Potri.011G038401.1.v4.1">
    <property type="protein sequence ID" value="Potri.011G038401.1.v4.1"/>
    <property type="gene ID" value="Potri.011G038401.v4.1"/>
</dbReference>
<dbReference type="EC" id="2.7.11.1" evidence="2"/>
<sequence>MGLGNCEVAVALLLFLSCSSSVYGDAGDTITTSQPIKDPEAIVSAGNKFKLGFFSPVNSTYRYVGIWYSNISVATPVLWVANRNNPINDSSGMMTISEDGNLVVLNGQGEVLWSSNVSIGFNQSTAQLTDDGNLVLKAGPNGNLVWQSFQQPTDTYLIKMRLSANARTGKKTLLMSWRSSSDPSVGNFSAGINPLGIPEFFMWYNGHPFWRSGPWCGQTFIGIPGMYTSVYLRGFTLQDEGDGTFTLSSIQDPAYRLTHVLTSHGKFTEQYWDYGKQGWENNLEVPSTECDIYGKCGPFGSCDAQNSPICRCLKGFVPENQDEWNKGIWTSGCVRMTSLQCDRIQNGSEVGKEDGFMKLEMRKVPTFAEYWSNASSSGQQCEDECLRNCSCVAYSYYNGFGCMAWTGNLIDIQKFSEGGTDLNIRLAYTELGDTITTSQPIKDPEAIESAGKMFQLGFFSPVNSRYRYVGIWYSNISASTPVLWVANRNNPINDSSGMMTISEDGNLVVLNGQGEVLWSSNVSIGFNLSTAQLTDDGNLVLKAGPNGNPVWQSFQQPTDTYLPKMRLSANARTGNKTLLMSWRSSSDPSVGNFSAGVNPLGIPEFFIWYNGHPFWRSGPWGGQNFTGKPGMSTSVYLSGFTPQDEGDGTFTLSSIQDPAFRLTYVLTSHGKLTEQYWDYGKGGWKYDWEAPSTECDIYGKCGPFGSCDAQNSPICTCLKGFDAKNLDEWNKGIWTSGCVRMTSLQCDGIHNGSEVRKEDRFMKLEMMKVPAFAEYWPYLSSEQECKDECLKNCSCVAYSYYNGFGCMAWTGNLIDIQQFSEGGTDLNIRLGYTEHVADNKRNMKVIISMSVIVGAIAIFICVFFSWKWMAAHRERKLTSEETLSFKTREAQETVFDGNLPENVREVKLEPLFKLQILETATNNFDISKKLGQGGFGAVYRGKLPDGQEIAVKRLSKTSGQGLEEFMNEVAVISKLQHRNLVRLLGCCVEGEEMMLVYEYMPNKSLDAFLFDSLRKGQLDWKRRFNIINGICRGLLYLHRDSRLRIIHRDLKPSNILLDHELNPKISDFGIARISGGNEVNTTRVVGTFGFMSPEYLMEGRFSEKSDVFSFGVLLLEIVSGRKNAHFYSDEHALSLIGFAWKLWNEGDIAALVDPAISDPCSQVEIFRCIHVALFCVQELAKDRPAVSTIISMLNSEIVDLPTPKKPAFVERQTSLGTEAITQSQKINSINNVTISDLKGR</sequence>
<keyword evidence="7 16" id="KW-0547">Nucleotide-binding</keyword>
<dbReference type="GO" id="GO:0004674">
    <property type="term" value="F:protein serine/threonine kinase activity"/>
    <property type="evidence" value="ECO:0007669"/>
    <property type="project" value="UniProtKB-KW"/>
</dbReference>
<keyword evidence="3" id="KW-0723">Serine/threonine-protein kinase</keyword>
<evidence type="ECO:0000256" key="5">
    <source>
        <dbReference type="ARBA" id="ARBA00022692"/>
    </source>
</evidence>
<dbReference type="GO" id="GO:0048544">
    <property type="term" value="P:recognition of pollen"/>
    <property type="evidence" value="ECO:0007669"/>
    <property type="project" value="InterPro"/>
</dbReference>
<evidence type="ECO:0000259" key="21">
    <source>
        <dbReference type="PROSITE" id="PS50948"/>
    </source>
</evidence>
<dbReference type="SMART" id="SM00108">
    <property type="entry name" value="B_lectin"/>
    <property type="match status" value="2"/>
</dbReference>
<evidence type="ECO:0000256" key="1">
    <source>
        <dbReference type="ARBA" id="ARBA00004167"/>
    </source>
</evidence>
<dbReference type="PROSITE" id="PS50948">
    <property type="entry name" value="PAN"/>
    <property type="match status" value="2"/>
</dbReference>
<dbReference type="SUPFAM" id="SSF51110">
    <property type="entry name" value="alpha-D-mannose-specific plant lectins"/>
    <property type="match status" value="2"/>
</dbReference>
<keyword evidence="9 16" id="KW-0067">ATP-binding</keyword>
<dbReference type="Pfam" id="PF08276">
    <property type="entry name" value="PAN_2"/>
    <property type="match status" value="2"/>
</dbReference>
<evidence type="ECO:0000313" key="22">
    <source>
        <dbReference type="EMBL" id="RQO97452.1"/>
    </source>
</evidence>
<evidence type="ECO:0000256" key="6">
    <source>
        <dbReference type="ARBA" id="ARBA00022729"/>
    </source>
</evidence>
<evidence type="ECO:0000256" key="9">
    <source>
        <dbReference type="ARBA" id="ARBA00022840"/>
    </source>
</evidence>
<dbReference type="InterPro" id="IPR021820">
    <property type="entry name" value="S-locus_recpt_kinase_C"/>
</dbReference>
<dbReference type="Pfam" id="PF00954">
    <property type="entry name" value="S_locus_glycop"/>
    <property type="match status" value="2"/>
</dbReference>
<dbReference type="InParanoid" id="A0A3N7FRY4"/>
<keyword evidence="10 17" id="KW-1133">Transmembrane helix</keyword>
<evidence type="ECO:0000256" key="3">
    <source>
        <dbReference type="ARBA" id="ARBA00022527"/>
    </source>
</evidence>
<feature type="chain" id="PRO_5017991412" description="non-specific serine/threonine protein kinase" evidence="18">
    <location>
        <begin position="25"/>
        <end position="1240"/>
    </location>
</feature>
<feature type="domain" description="Apple" evidence="21">
    <location>
        <begin position="746"/>
        <end position="831"/>
    </location>
</feature>
<keyword evidence="8" id="KW-0418">Kinase</keyword>
<evidence type="ECO:0000259" key="20">
    <source>
        <dbReference type="PROSITE" id="PS50927"/>
    </source>
</evidence>
<dbReference type="InterPro" id="IPR008271">
    <property type="entry name" value="Ser/Thr_kinase_AS"/>
</dbReference>
<dbReference type="PROSITE" id="PS00107">
    <property type="entry name" value="PROTEIN_KINASE_ATP"/>
    <property type="match status" value="1"/>
</dbReference>
<evidence type="ECO:0000313" key="23">
    <source>
        <dbReference type="Proteomes" id="UP000006729"/>
    </source>
</evidence>
<evidence type="ECO:0000256" key="10">
    <source>
        <dbReference type="ARBA" id="ARBA00022989"/>
    </source>
</evidence>
<evidence type="ECO:0000256" key="4">
    <source>
        <dbReference type="ARBA" id="ARBA00022679"/>
    </source>
</evidence>
<dbReference type="FunFam" id="2.90.10.10:FF:000001">
    <property type="entry name" value="G-type lectin S-receptor-like serine/threonine-protein kinase"/>
    <property type="match status" value="2"/>
</dbReference>
<dbReference type="Pfam" id="PF01453">
    <property type="entry name" value="B_lectin"/>
    <property type="match status" value="2"/>
</dbReference>
<dbReference type="FunCoup" id="A0A3N7FRY4">
    <property type="interactions" value="854"/>
</dbReference>
<dbReference type="SUPFAM" id="SSF56112">
    <property type="entry name" value="Protein kinase-like (PK-like)"/>
    <property type="match status" value="1"/>
</dbReference>
<evidence type="ECO:0000256" key="11">
    <source>
        <dbReference type="ARBA" id="ARBA00023136"/>
    </source>
</evidence>
<feature type="domain" description="Apple" evidence="21">
    <location>
        <begin position="341"/>
        <end position="427"/>
    </location>
</feature>
<comment type="subcellular location">
    <subcellularLocation>
        <location evidence="1">Membrane</location>
        <topology evidence="1">Single-pass membrane protein</topology>
    </subcellularLocation>
</comment>
<dbReference type="InterPro" id="IPR001245">
    <property type="entry name" value="Ser-Thr/Tyr_kinase_cat_dom"/>
</dbReference>
<feature type="domain" description="Bulb-type lectin" evidence="20">
    <location>
        <begin position="432"/>
        <end position="554"/>
    </location>
</feature>
<keyword evidence="11 17" id="KW-0472">Membrane</keyword>
<keyword evidence="13" id="KW-0325">Glycoprotein</keyword>
<evidence type="ECO:0000256" key="18">
    <source>
        <dbReference type="SAM" id="SignalP"/>
    </source>
</evidence>
<organism evidence="22 23">
    <name type="scientific">Populus trichocarpa</name>
    <name type="common">Western balsam poplar</name>
    <name type="synonym">Populus balsamifera subsp. trichocarpa</name>
    <dbReference type="NCBI Taxonomy" id="3694"/>
    <lineage>
        <taxon>Eukaryota</taxon>
        <taxon>Viridiplantae</taxon>
        <taxon>Streptophyta</taxon>
        <taxon>Embryophyta</taxon>
        <taxon>Tracheophyta</taxon>
        <taxon>Spermatophyta</taxon>
        <taxon>Magnoliopsida</taxon>
        <taxon>eudicotyledons</taxon>
        <taxon>Gunneridae</taxon>
        <taxon>Pentapetalae</taxon>
        <taxon>rosids</taxon>
        <taxon>fabids</taxon>
        <taxon>Malpighiales</taxon>
        <taxon>Salicaceae</taxon>
        <taxon>Saliceae</taxon>
        <taxon>Populus</taxon>
    </lineage>
</organism>
<dbReference type="InterPro" id="IPR017441">
    <property type="entry name" value="Protein_kinase_ATP_BS"/>
</dbReference>
<dbReference type="GO" id="GO:0005524">
    <property type="term" value="F:ATP binding"/>
    <property type="evidence" value="ECO:0007669"/>
    <property type="project" value="UniProtKB-UniRule"/>
</dbReference>
<dbReference type="InterPro" id="IPR001480">
    <property type="entry name" value="Bulb-type_lectin_dom"/>
</dbReference>
<dbReference type="SMART" id="SM00220">
    <property type="entry name" value="S_TKc"/>
    <property type="match status" value="1"/>
</dbReference>
<proteinExistence type="predicted"/>
<dbReference type="PROSITE" id="PS50011">
    <property type="entry name" value="PROTEIN_KINASE_DOM"/>
    <property type="match status" value="1"/>
</dbReference>
<dbReference type="AlphaFoldDB" id="A0A3N7FRY4"/>
<dbReference type="Gene3D" id="2.90.10.10">
    <property type="entry name" value="Bulb-type lectin domain"/>
    <property type="match status" value="2"/>
</dbReference>
<gene>
    <name evidence="22" type="ORF">POPTR_011G038401</name>
</gene>
<dbReference type="Gene3D" id="3.30.200.20">
    <property type="entry name" value="Phosphorylase Kinase, domain 1"/>
    <property type="match status" value="1"/>
</dbReference>
<protein>
    <recommendedName>
        <fullName evidence="2">non-specific serine/threonine protein kinase</fullName>
        <ecNumber evidence="2">2.7.11.1</ecNumber>
    </recommendedName>
</protein>
<dbReference type="InterPro" id="IPR036426">
    <property type="entry name" value="Bulb-type_lectin_dom_sf"/>
</dbReference>
<dbReference type="Pfam" id="PF07714">
    <property type="entry name" value="PK_Tyr_Ser-Thr"/>
    <property type="match status" value="1"/>
</dbReference>
<dbReference type="CDD" id="cd00028">
    <property type="entry name" value="B_lectin"/>
    <property type="match status" value="2"/>
</dbReference>
<accession>A0A3N7FRY4</accession>
<keyword evidence="4" id="KW-0808">Transferase</keyword>
<dbReference type="FunFam" id="3.30.200.20:FF:000195">
    <property type="entry name" value="G-type lectin S-receptor-like serine/threonine-protein kinase"/>
    <property type="match status" value="1"/>
</dbReference>
<dbReference type="EMBL" id="CM009300">
    <property type="protein sequence ID" value="RQO97452.1"/>
    <property type="molecule type" value="Genomic_DNA"/>
</dbReference>
<evidence type="ECO:0000256" key="8">
    <source>
        <dbReference type="ARBA" id="ARBA00022777"/>
    </source>
</evidence>
<dbReference type="InterPro" id="IPR000858">
    <property type="entry name" value="S_locus_glycoprot_dom"/>
</dbReference>
<evidence type="ECO:0000256" key="16">
    <source>
        <dbReference type="PROSITE-ProRule" id="PRU10141"/>
    </source>
</evidence>
<evidence type="ECO:0000259" key="19">
    <source>
        <dbReference type="PROSITE" id="PS50011"/>
    </source>
</evidence>
<dbReference type="InterPro" id="IPR003609">
    <property type="entry name" value="Pan_app"/>
</dbReference>
<keyword evidence="12" id="KW-1015">Disulfide bond</keyword>
<dbReference type="SMART" id="SM00473">
    <property type="entry name" value="PAN_AP"/>
    <property type="match status" value="2"/>
</dbReference>
<feature type="binding site" evidence="16">
    <location>
        <position position="952"/>
    </location>
    <ligand>
        <name>ATP</name>
        <dbReference type="ChEBI" id="CHEBI:30616"/>
    </ligand>
</feature>
<dbReference type="SMR" id="A0A3N7FRY4"/>
<keyword evidence="23" id="KW-1185">Reference proteome</keyword>
<dbReference type="InterPro" id="IPR000719">
    <property type="entry name" value="Prot_kinase_dom"/>
</dbReference>
<dbReference type="Gene3D" id="1.10.510.10">
    <property type="entry name" value="Transferase(Phosphotransferase) domain 1"/>
    <property type="match status" value="1"/>
</dbReference>
<dbReference type="FunFam" id="1.10.510.10:FF:000060">
    <property type="entry name" value="G-type lectin S-receptor-like serine/threonine-protein kinase"/>
    <property type="match status" value="1"/>
</dbReference>
<evidence type="ECO:0000256" key="13">
    <source>
        <dbReference type="ARBA" id="ARBA00023180"/>
    </source>
</evidence>
<dbReference type="PROSITE" id="PS50927">
    <property type="entry name" value="BULB_LECTIN"/>
    <property type="match status" value="2"/>
</dbReference>
<comment type="catalytic activity">
    <reaction evidence="14">
        <text>L-threonyl-[protein] + ATP = O-phospho-L-threonyl-[protein] + ADP + H(+)</text>
        <dbReference type="Rhea" id="RHEA:46608"/>
        <dbReference type="Rhea" id="RHEA-COMP:11060"/>
        <dbReference type="Rhea" id="RHEA-COMP:11605"/>
        <dbReference type="ChEBI" id="CHEBI:15378"/>
        <dbReference type="ChEBI" id="CHEBI:30013"/>
        <dbReference type="ChEBI" id="CHEBI:30616"/>
        <dbReference type="ChEBI" id="CHEBI:61977"/>
        <dbReference type="ChEBI" id="CHEBI:456216"/>
        <dbReference type="EC" id="2.7.11.1"/>
    </reaction>
</comment>
<evidence type="ECO:0000256" key="7">
    <source>
        <dbReference type="ARBA" id="ARBA00022741"/>
    </source>
</evidence>
<evidence type="ECO:0000256" key="14">
    <source>
        <dbReference type="ARBA" id="ARBA00047899"/>
    </source>
</evidence>
<dbReference type="PANTHER" id="PTHR32444">
    <property type="entry name" value="BULB-TYPE LECTIN DOMAIN-CONTAINING PROTEIN"/>
    <property type="match status" value="1"/>
</dbReference>
<keyword evidence="6 18" id="KW-0732">Signal</keyword>
<dbReference type="GO" id="GO:0016020">
    <property type="term" value="C:membrane"/>
    <property type="evidence" value="ECO:0007669"/>
    <property type="project" value="UniProtKB-SubCell"/>
</dbReference>
<evidence type="ECO:0000256" key="12">
    <source>
        <dbReference type="ARBA" id="ARBA00023157"/>
    </source>
</evidence>
<reference evidence="22 23" key="1">
    <citation type="journal article" date="2006" name="Science">
        <title>The genome of black cottonwood, Populus trichocarpa (Torr. &amp; Gray).</title>
        <authorList>
            <person name="Tuskan G.A."/>
            <person name="Difazio S."/>
            <person name="Jansson S."/>
            <person name="Bohlmann J."/>
            <person name="Grigoriev I."/>
            <person name="Hellsten U."/>
            <person name="Putnam N."/>
            <person name="Ralph S."/>
            <person name="Rombauts S."/>
            <person name="Salamov A."/>
            <person name="Schein J."/>
            <person name="Sterck L."/>
            <person name="Aerts A."/>
            <person name="Bhalerao R.R."/>
            <person name="Bhalerao R.P."/>
            <person name="Blaudez D."/>
            <person name="Boerjan W."/>
            <person name="Brun A."/>
            <person name="Brunner A."/>
            <person name="Busov V."/>
            <person name="Campbell M."/>
            <person name="Carlson J."/>
            <person name="Chalot M."/>
            <person name="Chapman J."/>
            <person name="Chen G.L."/>
            <person name="Cooper D."/>
            <person name="Coutinho P.M."/>
            <person name="Couturier J."/>
            <person name="Covert S."/>
            <person name="Cronk Q."/>
            <person name="Cunningham R."/>
            <person name="Davis J."/>
            <person name="Degroeve S."/>
            <person name="Dejardin A."/>
            <person name="Depamphilis C."/>
            <person name="Detter J."/>
            <person name="Dirks B."/>
            <person name="Dubchak I."/>
            <person name="Duplessis S."/>
            <person name="Ehlting J."/>
            <person name="Ellis B."/>
            <person name="Gendler K."/>
            <person name="Goodstein D."/>
            <person name="Gribskov M."/>
            <person name="Grimwood J."/>
            <person name="Groover A."/>
            <person name="Gunter L."/>
            <person name="Hamberger B."/>
            <person name="Heinze B."/>
            <person name="Helariutta Y."/>
            <person name="Henrissat B."/>
            <person name="Holligan D."/>
            <person name="Holt R."/>
            <person name="Huang W."/>
            <person name="Islam-Faridi N."/>
            <person name="Jones S."/>
            <person name="Jones-Rhoades M."/>
            <person name="Jorgensen R."/>
            <person name="Joshi C."/>
            <person name="Kangasjarvi J."/>
            <person name="Karlsson J."/>
            <person name="Kelleher C."/>
            <person name="Kirkpatrick R."/>
            <person name="Kirst M."/>
            <person name="Kohler A."/>
            <person name="Kalluri U."/>
            <person name="Larimer F."/>
            <person name="Leebens-Mack J."/>
            <person name="Leple J.C."/>
            <person name="Locascio P."/>
            <person name="Lou Y."/>
            <person name="Lucas S."/>
            <person name="Martin F."/>
            <person name="Montanini B."/>
            <person name="Napoli C."/>
            <person name="Nelson D.R."/>
            <person name="Nelson C."/>
            <person name="Nieminen K."/>
            <person name="Nilsson O."/>
            <person name="Pereda V."/>
            <person name="Peter G."/>
            <person name="Philippe R."/>
            <person name="Pilate G."/>
            <person name="Poliakov A."/>
            <person name="Razumovskaya J."/>
            <person name="Richardson P."/>
            <person name="Rinaldi C."/>
            <person name="Ritland K."/>
            <person name="Rouze P."/>
            <person name="Ryaboy D."/>
            <person name="Schmutz J."/>
            <person name="Schrader J."/>
            <person name="Segerman B."/>
            <person name="Shin H."/>
            <person name="Siddiqui A."/>
            <person name="Sterky F."/>
            <person name="Terry A."/>
            <person name="Tsai C.J."/>
            <person name="Uberbacher E."/>
            <person name="Unneberg P."/>
            <person name="Vahala J."/>
            <person name="Wall K."/>
            <person name="Wessler S."/>
            <person name="Yang G."/>
            <person name="Yin T."/>
            <person name="Douglas C."/>
            <person name="Marra M."/>
            <person name="Sandberg G."/>
            <person name="Van de Peer Y."/>
            <person name="Rokhsar D."/>
        </authorList>
    </citation>
    <scope>NUCLEOTIDE SEQUENCE [LARGE SCALE GENOMIC DNA]</scope>
    <source>
        <strain evidence="23">cv. Nisqually</strain>
    </source>
</reference>
<feature type="domain" description="Bulb-type lectin" evidence="20">
    <location>
        <begin position="27"/>
        <end position="149"/>
    </location>
</feature>
<dbReference type="PANTHER" id="PTHR32444:SF198">
    <property type="entry name" value="BULB-TYPE LECTIN DOMAIN-CONTAINING PROTEIN"/>
    <property type="match status" value="1"/>
</dbReference>
<feature type="transmembrane region" description="Helical" evidence="17">
    <location>
        <begin position="845"/>
        <end position="866"/>
    </location>
</feature>
<keyword evidence="5 17" id="KW-0812">Transmembrane</keyword>
<evidence type="ECO:0000256" key="17">
    <source>
        <dbReference type="SAM" id="Phobius"/>
    </source>
</evidence>
<dbReference type="OMA" id="THTEMEG"/>
<dbReference type="CDD" id="cd01098">
    <property type="entry name" value="PAN_AP_plant"/>
    <property type="match status" value="2"/>
</dbReference>
<dbReference type="InterPro" id="IPR011009">
    <property type="entry name" value="Kinase-like_dom_sf"/>
</dbReference>
<evidence type="ECO:0000256" key="2">
    <source>
        <dbReference type="ARBA" id="ARBA00012513"/>
    </source>
</evidence>
<evidence type="ECO:0000256" key="15">
    <source>
        <dbReference type="ARBA" id="ARBA00048679"/>
    </source>
</evidence>
<dbReference type="Proteomes" id="UP000006729">
    <property type="component" value="Chromosome 11"/>
</dbReference>
<name>A0A3N7FRY4_POPTR</name>